<gene>
    <name evidence="4" type="ORF">Heshes_22500</name>
    <name evidence="5" type="ORF">Heshes_22530</name>
</gene>
<sequence length="337" mass="37604">MKARSDFEMYDVCVIGAGPCGLAVSVELQKRQIDHVVLEKSCIASTIYRFPTQMIFNSTPERLEIADIPFYTQGGKPTRQEALNYYRTVVARLKLPIRQYETVEQVDWDDGQMAFSIQSRTLAGQEIQTFARQVVIATGYFDHPNALGVPGEELPHVQHYYRDAHPYYGQRVVIVGGTNSAAEAAIDLYRVGAEVTLIHRGAALSDKIKPWVRPEIQSLIDHERIAFHFQSRVKAILRDRVQVATPEGDIEIAADHVLALIGYHPDTPFLSELGVEIDAQSGIPTHHPETYETNVTGIFIAGVVVSGYDANRIFIENGRLHAPAIAQAIRDRLGSRI</sequence>
<dbReference type="InterPro" id="IPR023856">
    <property type="entry name" value="Bdr"/>
</dbReference>
<comment type="caution">
    <text evidence="5">The sequence shown here is derived from an EMBL/GenBank/DDBJ whole genome shotgun (WGS) entry which is preliminary data.</text>
</comment>
<dbReference type="AlphaFoldDB" id="A0AA37U6X2"/>
<comment type="cofactor">
    <cofactor evidence="1">
        <name>FAD</name>
        <dbReference type="ChEBI" id="CHEBI:57692"/>
    </cofactor>
</comment>
<dbReference type="EMBL" id="BSRA01000014">
    <property type="protein sequence ID" value="GLV14566.1"/>
    <property type="molecule type" value="Genomic_DNA"/>
</dbReference>
<dbReference type="NCBIfam" id="TIGR04018">
    <property type="entry name" value="Bthiol_YpdA"/>
    <property type="match status" value="1"/>
</dbReference>
<accession>A0AA37U6X2</accession>
<dbReference type="PRINTS" id="PR00469">
    <property type="entry name" value="PNDRDTASEII"/>
</dbReference>
<dbReference type="SUPFAM" id="SSF51905">
    <property type="entry name" value="FAD/NAD(P)-binding domain"/>
    <property type="match status" value="1"/>
</dbReference>
<dbReference type="Gene3D" id="3.50.50.60">
    <property type="entry name" value="FAD/NAD(P)-binding domain"/>
    <property type="match status" value="1"/>
</dbReference>
<dbReference type="Pfam" id="PF13738">
    <property type="entry name" value="Pyr_redox_3"/>
    <property type="match status" value="1"/>
</dbReference>
<evidence type="ECO:0000256" key="2">
    <source>
        <dbReference type="ARBA" id="ARBA00022630"/>
    </source>
</evidence>
<reference evidence="5" key="1">
    <citation type="submission" date="2023-02" db="EMBL/GenBank/DDBJ databases">
        <title>Proposal of a novel subspecies: Alicyclobacillus hesperidum subspecies aegle.</title>
        <authorList>
            <person name="Goto K."/>
            <person name="Fujii T."/>
            <person name="Yasui K."/>
            <person name="Mochida K."/>
            <person name="Kato-Tanaka Y."/>
            <person name="Morohoshi S."/>
            <person name="An S.Y."/>
            <person name="Kasai H."/>
            <person name="Yokota A."/>
        </authorList>
    </citation>
    <scope>NUCLEOTIDE SEQUENCE</scope>
    <source>
        <strain evidence="5">DSM 12766</strain>
    </source>
</reference>
<keyword evidence="3" id="KW-0560">Oxidoreductase</keyword>
<evidence type="ECO:0000313" key="4">
    <source>
        <dbReference type="EMBL" id="GLV14566.1"/>
    </source>
</evidence>
<dbReference type="PRINTS" id="PR00368">
    <property type="entry name" value="FADPNR"/>
</dbReference>
<evidence type="ECO:0000256" key="1">
    <source>
        <dbReference type="ARBA" id="ARBA00001974"/>
    </source>
</evidence>
<evidence type="ECO:0000313" key="5">
    <source>
        <dbReference type="EMBL" id="GLV14569.1"/>
    </source>
</evidence>
<dbReference type="PANTHER" id="PTHR48105">
    <property type="entry name" value="THIOREDOXIN REDUCTASE 1-RELATED-RELATED"/>
    <property type="match status" value="1"/>
</dbReference>
<dbReference type="GO" id="GO:0016491">
    <property type="term" value="F:oxidoreductase activity"/>
    <property type="evidence" value="ECO:0007669"/>
    <property type="project" value="UniProtKB-KW"/>
</dbReference>
<dbReference type="EMBL" id="BSRA01000014">
    <property type="protein sequence ID" value="GLV14569.1"/>
    <property type="molecule type" value="Genomic_DNA"/>
</dbReference>
<organism evidence="5 6">
    <name type="scientific">Alicyclobacillus hesperidum</name>
    <dbReference type="NCBI Taxonomy" id="89784"/>
    <lineage>
        <taxon>Bacteria</taxon>
        <taxon>Bacillati</taxon>
        <taxon>Bacillota</taxon>
        <taxon>Bacilli</taxon>
        <taxon>Bacillales</taxon>
        <taxon>Alicyclobacillaceae</taxon>
        <taxon>Alicyclobacillus</taxon>
    </lineage>
</organism>
<proteinExistence type="predicted"/>
<protein>
    <recommendedName>
        <fullName evidence="7">Thioredoxin reductase (NADPH)</fullName>
    </recommendedName>
</protein>
<dbReference type="Proteomes" id="UP001157137">
    <property type="component" value="Unassembled WGS sequence"/>
</dbReference>
<dbReference type="InterPro" id="IPR036188">
    <property type="entry name" value="FAD/NAD-bd_sf"/>
</dbReference>
<name>A0AA37U6X2_9BACL</name>
<evidence type="ECO:0000256" key="3">
    <source>
        <dbReference type="ARBA" id="ARBA00023002"/>
    </source>
</evidence>
<keyword evidence="2" id="KW-0285">Flavoprotein</keyword>
<dbReference type="InterPro" id="IPR050097">
    <property type="entry name" value="Ferredoxin-NADP_redctase_2"/>
</dbReference>
<evidence type="ECO:0008006" key="7">
    <source>
        <dbReference type="Google" id="ProtNLM"/>
    </source>
</evidence>
<evidence type="ECO:0000313" key="6">
    <source>
        <dbReference type="Proteomes" id="UP001157137"/>
    </source>
</evidence>